<feature type="transmembrane region" description="Helical" evidence="4">
    <location>
        <begin position="37"/>
        <end position="55"/>
    </location>
</feature>
<keyword evidence="4" id="KW-0812">Transmembrane</keyword>
<evidence type="ECO:0000313" key="7">
    <source>
        <dbReference type="EMBL" id="QUI22659.1"/>
    </source>
</evidence>
<dbReference type="SUPFAM" id="SSF58104">
    <property type="entry name" value="Methyl-accepting chemotaxis protein (MCP) signaling domain"/>
    <property type="match status" value="1"/>
</dbReference>
<dbReference type="Gene3D" id="3.40.50.2000">
    <property type="entry name" value="Glycogen Phosphorylase B"/>
    <property type="match status" value="1"/>
</dbReference>
<keyword evidence="8" id="KW-1185">Reference proteome</keyword>
<feature type="domain" description="HAMP" evidence="6">
    <location>
        <begin position="80"/>
        <end position="132"/>
    </location>
</feature>
<dbReference type="InterPro" id="IPR001296">
    <property type="entry name" value="Glyco_trans_1"/>
</dbReference>
<accession>A0A8J8MJ86</accession>
<dbReference type="PANTHER" id="PTHR32089:SF112">
    <property type="entry name" value="LYSOZYME-LIKE PROTEIN-RELATED"/>
    <property type="match status" value="1"/>
</dbReference>
<keyword evidence="1 3" id="KW-0807">Transducer</keyword>
<dbReference type="PANTHER" id="PTHR32089">
    <property type="entry name" value="METHYL-ACCEPTING CHEMOTAXIS PROTEIN MCPB"/>
    <property type="match status" value="1"/>
</dbReference>
<comment type="similarity">
    <text evidence="2">Belongs to the methyl-accepting chemotaxis (MCP) protein family.</text>
</comment>
<dbReference type="GO" id="GO:0007165">
    <property type="term" value="P:signal transduction"/>
    <property type="evidence" value="ECO:0007669"/>
    <property type="project" value="UniProtKB-KW"/>
</dbReference>
<protein>
    <submittedName>
        <fullName evidence="7">Glycosyltransferase</fullName>
    </submittedName>
</protein>
<keyword evidence="4" id="KW-1133">Transmembrane helix</keyword>
<name>A0A8J8MJ86_9FIRM</name>
<dbReference type="InterPro" id="IPR003660">
    <property type="entry name" value="HAMP_dom"/>
</dbReference>
<evidence type="ECO:0000259" key="5">
    <source>
        <dbReference type="PROSITE" id="PS50111"/>
    </source>
</evidence>
<dbReference type="Proteomes" id="UP000683246">
    <property type="component" value="Chromosome"/>
</dbReference>
<dbReference type="SUPFAM" id="SSF53756">
    <property type="entry name" value="UDP-Glycosyltransferase/glycogen phosphorylase"/>
    <property type="match status" value="1"/>
</dbReference>
<dbReference type="PROSITE" id="PS50885">
    <property type="entry name" value="HAMP"/>
    <property type="match status" value="1"/>
</dbReference>
<organism evidence="7 8">
    <name type="scientific">Vallitalea pronyensis</name>
    <dbReference type="NCBI Taxonomy" id="1348613"/>
    <lineage>
        <taxon>Bacteria</taxon>
        <taxon>Bacillati</taxon>
        <taxon>Bacillota</taxon>
        <taxon>Clostridia</taxon>
        <taxon>Lachnospirales</taxon>
        <taxon>Vallitaleaceae</taxon>
        <taxon>Vallitalea</taxon>
    </lineage>
</organism>
<gene>
    <name evidence="7" type="ORF">HZI73_10275</name>
</gene>
<sequence>MTKQRDFRMKQSFWKTALILSLSVIGTMLIMYFVTDILIRGILVVVLLGAALFILKLMSKGNGTYVTEDTEVLTEVTETDDLQERLKQIAVSAEGIIKDGYTKQLPVIANDDIGKIAEAFNYLLDHIKGFVKELDDLSEESSDTSRNLADITERTSCVMEEVTATLEELTSNTVQLNGSIEGIADGAKEVENLTSLGIASLQELDHKMTHIVQEADQATLSIQELNKASEKMKGIIDVISGIAKQTNLLALNAAIEAARAGEMGKGFAVVADEVRILAGNTQESLENISDLISSFSYETSKTVQLIDSNNKDIVEGGAILKETSNTFNVIAENISHMVEGINKSVSASSQIASGSQEIASATGVQTNAMSEIADMSQKLSNMSTQLKSTLADTQIGGADIQFDLAGYDQNLSLISPSQKTDLKQSIGVDQKFVIGMIARLEPIKGYEFFIRGMKALLNQYSNAICIIVGDGSLEQSLKEQVRRENLGDSIKFLGYRKDIQKLLSIMDVVVLTSQKEGMPPQILVEAMASSKPVVATNVKGNKILVKHNKTGLLVDYNDTMSLSKSIEMFIQDPNKGVDYGQAGRKRLEDLMG</sequence>
<evidence type="ECO:0000313" key="8">
    <source>
        <dbReference type="Proteomes" id="UP000683246"/>
    </source>
</evidence>
<dbReference type="GO" id="GO:0016020">
    <property type="term" value="C:membrane"/>
    <property type="evidence" value="ECO:0007669"/>
    <property type="project" value="InterPro"/>
</dbReference>
<dbReference type="Pfam" id="PF00534">
    <property type="entry name" value="Glycos_transf_1"/>
    <property type="match status" value="1"/>
</dbReference>
<dbReference type="Gene3D" id="1.10.287.950">
    <property type="entry name" value="Methyl-accepting chemotaxis protein"/>
    <property type="match status" value="1"/>
</dbReference>
<dbReference type="PROSITE" id="PS50111">
    <property type="entry name" value="CHEMOTAXIS_TRANSDUC_2"/>
    <property type="match status" value="1"/>
</dbReference>
<evidence type="ECO:0000259" key="6">
    <source>
        <dbReference type="PROSITE" id="PS50885"/>
    </source>
</evidence>
<dbReference type="AlphaFoldDB" id="A0A8J8MJ86"/>
<dbReference type="EMBL" id="CP058649">
    <property type="protein sequence ID" value="QUI22659.1"/>
    <property type="molecule type" value="Genomic_DNA"/>
</dbReference>
<proteinExistence type="inferred from homology"/>
<dbReference type="SMART" id="SM00283">
    <property type="entry name" value="MA"/>
    <property type="match status" value="1"/>
</dbReference>
<keyword evidence="4" id="KW-0472">Membrane</keyword>
<dbReference type="Pfam" id="PF00015">
    <property type="entry name" value="MCPsignal"/>
    <property type="match status" value="1"/>
</dbReference>
<dbReference type="KEGG" id="vpy:HZI73_10275"/>
<reference evidence="7" key="1">
    <citation type="submission" date="2020-07" db="EMBL/GenBank/DDBJ databases">
        <title>Vallitalea pronyensis genome.</title>
        <authorList>
            <person name="Postec A."/>
        </authorList>
    </citation>
    <scope>NUCLEOTIDE SEQUENCE</scope>
    <source>
        <strain evidence="7">FatNI3</strain>
    </source>
</reference>
<evidence type="ECO:0000256" key="3">
    <source>
        <dbReference type="PROSITE-ProRule" id="PRU00284"/>
    </source>
</evidence>
<dbReference type="GO" id="GO:0016757">
    <property type="term" value="F:glycosyltransferase activity"/>
    <property type="evidence" value="ECO:0007669"/>
    <property type="project" value="InterPro"/>
</dbReference>
<evidence type="ECO:0000256" key="4">
    <source>
        <dbReference type="SAM" id="Phobius"/>
    </source>
</evidence>
<feature type="domain" description="Methyl-accepting transducer" evidence="5">
    <location>
        <begin position="130"/>
        <end position="373"/>
    </location>
</feature>
<evidence type="ECO:0000256" key="2">
    <source>
        <dbReference type="ARBA" id="ARBA00029447"/>
    </source>
</evidence>
<evidence type="ECO:0000256" key="1">
    <source>
        <dbReference type="ARBA" id="ARBA00023224"/>
    </source>
</evidence>
<feature type="transmembrane region" description="Helical" evidence="4">
    <location>
        <begin position="12"/>
        <end position="31"/>
    </location>
</feature>
<dbReference type="RefSeq" id="WP_212698151.1">
    <property type="nucleotide sequence ID" value="NZ_CP058649.1"/>
</dbReference>
<dbReference type="InterPro" id="IPR004089">
    <property type="entry name" value="MCPsignal_dom"/>
</dbReference>